<proteinExistence type="predicted"/>
<keyword evidence="5" id="KW-1133">Transmembrane helix</keyword>
<dbReference type="InterPro" id="IPR011990">
    <property type="entry name" value="TPR-like_helical_dom_sf"/>
</dbReference>
<evidence type="ECO:0000256" key="3">
    <source>
        <dbReference type="ARBA" id="ARBA00022917"/>
    </source>
</evidence>
<evidence type="ECO:0000256" key="4">
    <source>
        <dbReference type="SAM" id="MobiDB-lite"/>
    </source>
</evidence>
<dbReference type="Proteomes" id="UP000324800">
    <property type="component" value="Unassembled WGS sequence"/>
</dbReference>
<dbReference type="GO" id="GO:0005852">
    <property type="term" value="C:eukaryotic translation initiation factor 3 complex"/>
    <property type="evidence" value="ECO:0007669"/>
    <property type="project" value="InterPro"/>
</dbReference>
<dbReference type="PANTHER" id="PTHR13242:SF0">
    <property type="entry name" value="EUKARYOTIC TRANSLATION INITIATION FACTOR 3 SUBUNIT L"/>
    <property type="match status" value="1"/>
</dbReference>
<gene>
    <name evidence="6" type="ORF">EZS28_015315</name>
</gene>
<dbReference type="PANTHER" id="PTHR13242">
    <property type="entry name" value="EUKARYOTIC TRANSLATION INITIATION FACTOR 3"/>
    <property type="match status" value="1"/>
</dbReference>
<evidence type="ECO:0000256" key="5">
    <source>
        <dbReference type="SAM" id="Phobius"/>
    </source>
</evidence>
<dbReference type="GO" id="GO:0003743">
    <property type="term" value="F:translation initiation factor activity"/>
    <property type="evidence" value="ECO:0007669"/>
    <property type="project" value="UniProtKB-KW"/>
</dbReference>
<dbReference type="AlphaFoldDB" id="A0A5J4W382"/>
<reference evidence="6 7" key="1">
    <citation type="submission" date="2019-03" db="EMBL/GenBank/DDBJ databases">
        <title>Single cell metagenomics reveals metabolic interactions within the superorganism composed of flagellate Streblomastix strix and complex community of Bacteroidetes bacteria on its surface.</title>
        <authorList>
            <person name="Treitli S.C."/>
            <person name="Kolisko M."/>
            <person name="Husnik F."/>
            <person name="Keeling P."/>
            <person name="Hampl V."/>
        </authorList>
    </citation>
    <scope>NUCLEOTIDE SEQUENCE [LARGE SCALE GENOMIC DNA]</scope>
    <source>
        <strain evidence="6">ST1C</strain>
    </source>
</reference>
<accession>A0A5J4W382</accession>
<dbReference type="SUPFAM" id="SSF48452">
    <property type="entry name" value="TPR-like"/>
    <property type="match status" value="1"/>
</dbReference>
<feature type="transmembrane region" description="Helical" evidence="5">
    <location>
        <begin position="191"/>
        <end position="210"/>
    </location>
</feature>
<comment type="caution">
    <text evidence="6">The sequence shown here is derived from an EMBL/GenBank/DDBJ whole genome shotgun (WGS) entry which is preliminary data.</text>
</comment>
<keyword evidence="2 6" id="KW-0396">Initiation factor</keyword>
<dbReference type="InterPro" id="IPR019382">
    <property type="entry name" value="eIF3l"/>
</dbReference>
<organism evidence="6 7">
    <name type="scientific">Streblomastix strix</name>
    <dbReference type="NCBI Taxonomy" id="222440"/>
    <lineage>
        <taxon>Eukaryota</taxon>
        <taxon>Metamonada</taxon>
        <taxon>Preaxostyla</taxon>
        <taxon>Oxymonadida</taxon>
        <taxon>Streblomastigidae</taxon>
        <taxon>Streblomastix</taxon>
    </lineage>
</organism>
<sequence>MTDFSKILAEIRNKNTLSVQDYIDNQRELTQFFDSVINESNPTLPFNIQLIYDAVDEFVFQFRSCNNDRERNATSDKKNELFDSNPELWRVRNTVKQLRDIIVSSKIVSTLKEGGENQLCKLLPKKNSSQNTDAKTLSASTSSAQNKLALGYFAIIGLGQIYTLIGDYALALDTFSWIDTTRKISDSVWSRILACRVALFYFIGVCYLMLERYIDAQRYFSQLLIFFQTKRQVISHNAQYRIIQAAQQQQSSSSSSSNTFTPIIPTPATSATSALVPPSYQSISTIQPLSTAAIVIHYIAHAPQLQIHDSPVQQLTIKIPPSQESLIKRCDKVTLLLAICQAVTQQRIDDLLTHAIKERYSDKFSKMQHGEGTDIFSQSFLAACPKFVSVGLDGVEQQQQQQQQQQQGSGPVISSVSVSKGQGQQTSPSTSLTQSKAIQTQLSLFMQGIRRRLQLQRISQLVKPCANASLETIASLYDKPEVETKPKKTQIQAHHEIHDADAVQQELFALRAQYSLCPVHDDGDAALSLCKFVGSMPVEFTITPNSITGHEQQKKLQVQEFVSSVETKKVRNYNDFFIKNSKRLGATQAVLSAFLKR</sequence>
<dbReference type="Pfam" id="PF10255">
    <property type="entry name" value="Paf67"/>
    <property type="match status" value="2"/>
</dbReference>
<name>A0A5J4W382_9EUKA</name>
<keyword evidence="5" id="KW-0812">Transmembrane</keyword>
<protein>
    <submittedName>
        <fullName evidence="6">Putative Eukaryotic translation initiation factor 3 subunit L</fullName>
    </submittedName>
</protein>
<dbReference type="OrthoDB" id="15082at2759"/>
<evidence type="ECO:0000313" key="7">
    <source>
        <dbReference type="Proteomes" id="UP000324800"/>
    </source>
</evidence>
<keyword evidence="3" id="KW-0648">Protein biosynthesis</keyword>
<evidence type="ECO:0000313" key="6">
    <source>
        <dbReference type="EMBL" id="KAA6389160.1"/>
    </source>
</evidence>
<evidence type="ECO:0000256" key="1">
    <source>
        <dbReference type="ARBA" id="ARBA00022490"/>
    </source>
</evidence>
<keyword evidence="5" id="KW-0472">Membrane</keyword>
<feature type="transmembrane region" description="Helical" evidence="5">
    <location>
        <begin position="150"/>
        <end position="171"/>
    </location>
</feature>
<dbReference type="EMBL" id="SNRW01003696">
    <property type="protein sequence ID" value="KAA6389160.1"/>
    <property type="molecule type" value="Genomic_DNA"/>
</dbReference>
<keyword evidence="1" id="KW-0963">Cytoplasm</keyword>
<evidence type="ECO:0000256" key="2">
    <source>
        <dbReference type="ARBA" id="ARBA00022540"/>
    </source>
</evidence>
<feature type="region of interest" description="Disordered" evidence="4">
    <location>
        <begin position="399"/>
        <end position="434"/>
    </location>
</feature>